<keyword evidence="2" id="KW-0238">DNA-binding</keyword>
<evidence type="ECO:0000259" key="4">
    <source>
        <dbReference type="PROSITE" id="PS50043"/>
    </source>
</evidence>
<gene>
    <name evidence="5" type="ORF">HQ43_04175</name>
</gene>
<organism evidence="5 6">
    <name type="scientific">Porphyromonas canoris</name>
    <dbReference type="NCBI Taxonomy" id="36875"/>
    <lineage>
        <taxon>Bacteria</taxon>
        <taxon>Pseudomonadati</taxon>
        <taxon>Bacteroidota</taxon>
        <taxon>Bacteroidia</taxon>
        <taxon>Bacteroidales</taxon>
        <taxon>Porphyromonadaceae</taxon>
        <taxon>Porphyromonas</taxon>
    </lineage>
</organism>
<name>A0ABR4XNC3_9PORP</name>
<evidence type="ECO:0000313" key="5">
    <source>
        <dbReference type="EMBL" id="KGN92695.1"/>
    </source>
</evidence>
<dbReference type="PANTHER" id="PTHR44688:SF16">
    <property type="entry name" value="DNA-BINDING TRANSCRIPTIONAL ACTIVATOR DEVR_DOSR"/>
    <property type="match status" value="1"/>
</dbReference>
<keyword evidence="1" id="KW-0805">Transcription regulation</keyword>
<comment type="caution">
    <text evidence="5">The sequence shown here is derived from an EMBL/GenBank/DDBJ whole genome shotgun (WGS) entry which is preliminary data.</text>
</comment>
<dbReference type="InterPro" id="IPR000792">
    <property type="entry name" value="Tscrpt_reg_LuxR_C"/>
</dbReference>
<dbReference type="CDD" id="cd06170">
    <property type="entry name" value="LuxR_C_like"/>
    <property type="match status" value="1"/>
</dbReference>
<reference evidence="5 6" key="1">
    <citation type="submission" date="2014-08" db="EMBL/GenBank/DDBJ databases">
        <title>Porphyromonas canoris strain:OH2762 Genome sequencing.</title>
        <authorList>
            <person name="Wallis C."/>
            <person name="Deusch O."/>
            <person name="O'Flynn C."/>
            <person name="Davis I."/>
            <person name="Jospin G."/>
            <person name="Darling A.E."/>
            <person name="Coil D.A."/>
            <person name="Alexiev A."/>
            <person name="Horsfall A."/>
            <person name="Kirkwood N."/>
            <person name="Harris S."/>
            <person name="Eisen J.A."/>
        </authorList>
    </citation>
    <scope>NUCLEOTIDE SEQUENCE [LARGE SCALE GENOMIC DNA]</scope>
    <source>
        <strain evidence="6">COT-108 OH2762</strain>
    </source>
</reference>
<dbReference type="EMBL" id="JQZV01000008">
    <property type="protein sequence ID" value="KGN92695.1"/>
    <property type="molecule type" value="Genomic_DNA"/>
</dbReference>
<feature type="domain" description="HTH luxR-type" evidence="4">
    <location>
        <begin position="118"/>
        <end position="183"/>
    </location>
</feature>
<sequence length="198" mass="22307">MASSKTYVAIVISETLRRAGLEFILRSVGERCLIDTFDSFQIFFASDIERYDIVYMEDTQLVLNEEALRGRKFRIVPVYTNRVPLPDSPEDIQGICTQWDAGEIRSALAQTLKRKLYSPNMAKDLSLREMEVLKEVSLGRTNKEIADLLDISMNTVMTHRKNITTKLGIKTVSGLTFYALMNGILSSEEVESVVGGDV</sequence>
<dbReference type="Proteomes" id="UP000030101">
    <property type="component" value="Unassembled WGS sequence"/>
</dbReference>
<dbReference type="PROSITE" id="PS50043">
    <property type="entry name" value="HTH_LUXR_2"/>
    <property type="match status" value="1"/>
</dbReference>
<dbReference type="RefSeq" id="WP_036789998.1">
    <property type="nucleotide sequence ID" value="NZ_JQZV01000008.1"/>
</dbReference>
<dbReference type="Pfam" id="PF00196">
    <property type="entry name" value="GerE"/>
    <property type="match status" value="1"/>
</dbReference>
<evidence type="ECO:0000256" key="2">
    <source>
        <dbReference type="ARBA" id="ARBA00023125"/>
    </source>
</evidence>
<dbReference type="Gene3D" id="1.10.10.10">
    <property type="entry name" value="Winged helix-like DNA-binding domain superfamily/Winged helix DNA-binding domain"/>
    <property type="match status" value="1"/>
</dbReference>
<dbReference type="InterPro" id="IPR036388">
    <property type="entry name" value="WH-like_DNA-bd_sf"/>
</dbReference>
<dbReference type="PRINTS" id="PR00038">
    <property type="entry name" value="HTHLUXR"/>
</dbReference>
<dbReference type="InterPro" id="IPR016032">
    <property type="entry name" value="Sig_transdc_resp-reg_C-effctor"/>
</dbReference>
<proteinExistence type="predicted"/>
<evidence type="ECO:0000256" key="3">
    <source>
        <dbReference type="ARBA" id="ARBA00023163"/>
    </source>
</evidence>
<protein>
    <recommendedName>
        <fullName evidence="4">HTH luxR-type domain-containing protein</fullName>
    </recommendedName>
</protein>
<evidence type="ECO:0000313" key="6">
    <source>
        <dbReference type="Proteomes" id="UP000030101"/>
    </source>
</evidence>
<accession>A0ABR4XNC3</accession>
<dbReference type="SUPFAM" id="SSF46894">
    <property type="entry name" value="C-terminal effector domain of the bipartite response regulators"/>
    <property type="match status" value="1"/>
</dbReference>
<dbReference type="PANTHER" id="PTHR44688">
    <property type="entry name" value="DNA-BINDING TRANSCRIPTIONAL ACTIVATOR DEVR_DOSR"/>
    <property type="match status" value="1"/>
</dbReference>
<keyword evidence="3" id="KW-0804">Transcription</keyword>
<keyword evidence="6" id="KW-1185">Reference proteome</keyword>
<dbReference type="SMART" id="SM00421">
    <property type="entry name" value="HTH_LUXR"/>
    <property type="match status" value="1"/>
</dbReference>
<evidence type="ECO:0000256" key="1">
    <source>
        <dbReference type="ARBA" id="ARBA00023015"/>
    </source>
</evidence>
<dbReference type="PROSITE" id="PS00622">
    <property type="entry name" value="HTH_LUXR_1"/>
    <property type="match status" value="1"/>
</dbReference>